<dbReference type="AlphaFoldDB" id="A0A1H8YDF8"/>
<dbReference type="PANTHER" id="PTHR34846:SF10">
    <property type="entry name" value="CYTOPLASMIC PROTEIN"/>
    <property type="match status" value="1"/>
</dbReference>
<dbReference type="OrthoDB" id="5185109at2"/>
<dbReference type="EMBL" id="FOEF01000014">
    <property type="protein sequence ID" value="SEP50274.1"/>
    <property type="molecule type" value="Genomic_DNA"/>
</dbReference>
<name>A0A1H8YDF8_9PSEU</name>
<dbReference type="GO" id="GO:0051920">
    <property type="term" value="F:peroxiredoxin activity"/>
    <property type="evidence" value="ECO:0007669"/>
    <property type="project" value="InterPro"/>
</dbReference>
<dbReference type="Pfam" id="PF02627">
    <property type="entry name" value="CMD"/>
    <property type="match status" value="1"/>
</dbReference>
<dbReference type="SUPFAM" id="SSF69118">
    <property type="entry name" value="AhpD-like"/>
    <property type="match status" value="1"/>
</dbReference>
<dbReference type="InterPro" id="IPR029032">
    <property type="entry name" value="AhpD-like"/>
</dbReference>
<keyword evidence="2" id="KW-0575">Peroxidase</keyword>
<evidence type="ECO:0000313" key="2">
    <source>
        <dbReference type="EMBL" id="SEP50274.1"/>
    </source>
</evidence>
<protein>
    <submittedName>
        <fullName evidence="2">Alkylhydroperoxidase AhpD family core domain-containing protein</fullName>
    </submittedName>
</protein>
<keyword evidence="2" id="KW-0560">Oxidoreductase</keyword>
<evidence type="ECO:0000259" key="1">
    <source>
        <dbReference type="Pfam" id="PF02627"/>
    </source>
</evidence>
<gene>
    <name evidence="2" type="ORF">SAMN04489732_11470</name>
</gene>
<feature type="domain" description="Carboxymuconolactone decarboxylase-like" evidence="1">
    <location>
        <begin position="16"/>
        <end position="97"/>
    </location>
</feature>
<sequence length="154" mass="17023">MTTRIAIGRGVPGIYQAMAHLQGEVEKAAANAGVDGKLMELVKIRASQINGCAFCLDMHTHDAIGMGESPRRIFVLEAWREAELYTEQERAALALTESMTRIADAKDVPEDVYAEAVRVFTEEQYRVIAWAIITINAWNRIAVPSHSPLPDRSA</sequence>
<dbReference type="NCBIfam" id="TIGR00778">
    <property type="entry name" value="ahpD_dom"/>
    <property type="match status" value="1"/>
</dbReference>
<dbReference type="Gene3D" id="1.20.1290.10">
    <property type="entry name" value="AhpD-like"/>
    <property type="match status" value="1"/>
</dbReference>
<keyword evidence="3" id="KW-1185">Reference proteome</keyword>
<reference evidence="2 3" key="1">
    <citation type="submission" date="2016-10" db="EMBL/GenBank/DDBJ databases">
        <authorList>
            <person name="de Groot N.N."/>
        </authorList>
    </citation>
    <scope>NUCLEOTIDE SEQUENCE [LARGE SCALE GENOMIC DNA]</scope>
    <source>
        <strain evidence="2 3">DSM 44993</strain>
    </source>
</reference>
<accession>A0A1H8YDF8</accession>
<dbReference type="InterPro" id="IPR004675">
    <property type="entry name" value="AhpD_core"/>
</dbReference>
<dbReference type="InterPro" id="IPR003779">
    <property type="entry name" value="CMD-like"/>
</dbReference>
<dbReference type="PANTHER" id="PTHR34846">
    <property type="entry name" value="4-CARBOXYMUCONOLACTONE DECARBOXYLASE FAMILY PROTEIN (AFU_ORTHOLOGUE AFUA_6G11590)"/>
    <property type="match status" value="1"/>
</dbReference>
<dbReference type="RefSeq" id="WP_091622143.1">
    <property type="nucleotide sequence ID" value="NZ_FOEF01000014.1"/>
</dbReference>
<dbReference type="Proteomes" id="UP000198582">
    <property type="component" value="Unassembled WGS sequence"/>
</dbReference>
<proteinExistence type="predicted"/>
<dbReference type="STRING" id="394193.SAMN04489732_11470"/>
<organism evidence="2 3">
    <name type="scientific">Amycolatopsis saalfeldensis</name>
    <dbReference type="NCBI Taxonomy" id="394193"/>
    <lineage>
        <taxon>Bacteria</taxon>
        <taxon>Bacillati</taxon>
        <taxon>Actinomycetota</taxon>
        <taxon>Actinomycetes</taxon>
        <taxon>Pseudonocardiales</taxon>
        <taxon>Pseudonocardiaceae</taxon>
        <taxon>Amycolatopsis</taxon>
    </lineage>
</organism>
<evidence type="ECO:0000313" key="3">
    <source>
        <dbReference type="Proteomes" id="UP000198582"/>
    </source>
</evidence>